<dbReference type="OrthoDB" id="192608at2759"/>
<organism evidence="1 2">
    <name type="scientific">Paragonimus westermani</name>
    <dbReference type="NCBI Taxonomy" id="34504"/>
    <lineage>
        <taxon>Eukaryota</taxon>
        <taxon>Metazoa</taxon>
        <taxon>Spiralia</taxon>
        <taxon>Lophotrochozoa</taxon>
        <taxon>Platyhelminthes</taxon>
        <taxon>Trematoda</taxon>
        <taxon>Digenea</taxon>
        <taxon>Plagiorchiida</taxon>
        <taxon>Troglotremata</taxon>
        <taxon>Troglotrematidae</taxon>
        <taxon>Paragonimus</taxon>
    </lineage>
</organism>
<proteinExistence type="predicted"/>
<dbReference type="Proteomes" id="UP000699462">
    <property type="component" value="Unassembled WGS sequence"/>
</dbReference>
<protein>
    <submittedName>
        <fullName evidence="1">Uncharacterized protein</fullName>
    </submittedName>
</protein>
<dbReference type="PANTHER" id="PTHR21663:SF0">
    <property type="entry name" value="HEAT REPEAT-CONTAINING PROTEIN 5B"/>
    <property type="match status" value="1"/>
</dbReference>
<dbReference type="SUPFAM" id="SSF48371">
    <property type="entry name" value="ARM repeat"/>
    <property type="match status" value="1"/>
</dbReference>
<dbReference type="InterPro" id="IPR016024">
    <property type="entry name" value="ARM-type_fold"/>
</dbReference>
<dbReference type="EMBL" id="JTDF01007308">
    <property type="protein sequence ID" value="KAF8565109.1"/>
    <property type="molecule type" value="Genomic_DNA"/>
</dbReference>
<evidence type="ECO:0000313" key="1">
    <source>
        <dbReference type="EMBL" id="KAF8565109.1"/>
    </source>
</evidence>
<keyword evidence="2" id="KW-1185">Reference proteome</keyword>
<sequence>MIRGTTSVSREVRLGVTYAYVESVILMSSHWSEANIVTVVSHCISLLENLRAIPTHAEATVARHCVGYILGTLFWRLPSEPVQLMAVRELIVVVRQRFQNASLLEQLEEGIGEIGVTDLTVEPVGLDCADVDKETNATGSGDSATKSFDLDSRVIRNDFDRGSTRAQSQQQQQHVLICALDQITQLVRWLDSIVATLLDQPSQLYELLYSALSHPIAAVRLSAANCLRQVTVVLPG</sequence>
<dbReference type="PANTHER" id="PTHR21663">
    <property type="entry name" value="HYPOTHETICAL HEAT DOMAIN-CONTAINING"/>
    <property type="match status" value="1"/>
</dbReference>
<gene>
    <name evidence="1" type="ORF">P879_09633</name>
</gene>
<dbReference type="InterPro" id="IPR040108">
    <property type="entry name" value="Laa1/Sip1/HEATR5"/>
</dbReference>
<evidence type="ECO:0000313" key="2">
    <source>
        <dbReference type="Proteomes" id="UP000699462"/>
    </source>
</evidence>
<dbReference type="AlphaFoldDB" id="A0A8T0DB91"/>
<dbReference type="GO" id="GO:0005794">
    <property type="term" value="C:Golgi apparatus"/>
    <property type="evidence" value="ECO:0007669"/>
    <property type="project" value="TreeGrafter"/>
</dbReference>
<dbReference type="GO" id="GO:0016020">
    <property type="term" value="C:membrane"/>
    <property type="evidence" value="ECO:0007669"/>
    <property type="project" value="TreeGrafter"/>
</dbReference>
<name>A0A8T0DB91_9TREM</name>
<accession>A0A8T0DB91</accession>
<dbReference type="GO" id="GO:0030139">
    <property type="term" value="C:endocytic vesicle"/>
    <property type="evidence" value="ECO:0007669"/>
    <property type="project" value="TreeGrafter"/>
</dbReference>
<dbReference type="GO" id="GO:0042147">
    <property type="term" value="P:retrograde transport, endosome to Golgi"/>
    <property type="evidence" value="ECO:0007669"/>
    <property type="project" value="TreeGrafter"/>
</dbReference>
<dbReference type="GO" id="GO:0006897">
    <property type="term" value="P:endocytosis"/>
    <property type="evidence" value="ECO:0007669"/>
    <property type="project" value="TreeGrafter"/>
</dbReference>
<reference evidence="1 2" key="1">
    <citation type="submission" date="2019-07" db="EMBL/GenBank/DDBJ databases">
        <title>Annotation for the trematode Paragonimus westermani.</title>
        <authorList>
            <person name="Choi Y.-J."/>
        </authorList>
    </citation>
    <scope>NUCLEOTIDE SEQUENCE [LARGE SCALE GENOMIC DNA]</scope>
    <source>
        <strain evidence="1">180907_Pwestermani</strain>
    </source>
</reference>
<dbReference type="GO" id="GO:0005829">
    <property type="term" value="C:cytosol"/>
    <property type="evidence" value="ECO:0007669"/>
    <property type="project" value="GOC"/>
</dbReference>
<dbReference type="GO" id="GO:0008104">
    <property type="term" value="P:intracellular protein localization"/>
    <property type="evidence" value="ECO:0007669"/>
    <property type="project" value="TreeGrafter"/>
</dbReference>
<comment type="caution">
    <text evidence="1">The sequence shown here is derived from an EMBL/GenBank/DDBJ whole genome shotgun (WGS) entry which is preliminary data.</text>
</comment>